<feature type="non-terminal residue" evidence="1">
    <location>
        <position position="38"/>
    </location>
</feature>
<evidence type="ECO:0000313" key="1">
    <source>
        <dbReference type="EMBL" id="CDW31587.1"/>
    </source>
</evidence>
<dbReference type="EMBL" id="HACA01014226">
    <property type="protein sequence ID" value="CDW31587.1"/>
    <property type="molecule type" value="Transcribed_RNA"/>
</dbReference>
<protein>
    <submittedName>
        <fullName evidence="1">Uncharacterized protein</fullName>
    </submittedName>
</protein>
<name>A0A0K2U0V9_LEPSM</name>
<sequence length="38" mass="4424">MKTWIKKGKKYYPSIMIIDVRNSVVAAILFFSSSFLQL</sequence>
<proteinExistence type="predicted"/>
<reference evidence="1" key="1">
    <citation type="submission" date="2014-05" db="EMBL/GenBank/DDBJ databases">
        <authorList>
            <person name="Chronopoulou M."/>
        </authorList>
    </citation>
    <scope>NUCLEOTIDE SEQUENCE</scope>
    <source>
        <tissue evidence="1">Whole organism</tissue>
    </source>
</reference>
<dbReference type="AlphaFoldDB" id="A0A0K2U0V9"/>
<accession>A0A0K2U0V9</accession>
<organism evidence="1">
    <name type="scientific">Lepeophtheirus salmonis</name>
    <name type="common">Salmon louse</name>
    <name type="synonym">Caligus salmonis</name>
    <dbReference type="NCBI Taxonomy" id="72036"/>
    <lineage>
        <taxon>Eukaryota</taxon>
        <taxon>Metazoa</taxon>
        <taxon>Ecdysozoa</taxon>
        <taxon>Arthropoda</taxon>
        <taxon>Crustacea</taxon>
        <taxon>Multicrustacea</taxon>
        <taxon>Hexanauplia</taxon>
        <taxon>Copepoda</taxon>
        <taxon>Siphonostomatoida</taxon>
        <taxon>Caligidae</taxon>
        <taxon>Lepeophtheirus</taxon>
    </lineage>
</organism>